<dbReference type="PROSITE" id="PS51257">
    <property type="entry name" value="PROKAR_LIPOPROTEIN"/>
    <property type="match status" value="1"/>
</dbReference>
<dbReference type="EMBL" id="CP072384">
    <property type="protein sequence ID" value="QUC08115.1"/>
    <property type="molecule type" value="Genomic_DNA"/>
</dbReference>
<protein>
    <recommendedName>
        <fullName evidence="5">Lipoprotein</fullName>
    </recommendedName>
</protein>
<evidence type="ECO:0000313" key="4">
    <source>
        <dbReference type="Proteomes" id="UP000678513"/>
    </source>
</evidence>
<feature type="signal peptide" evidence="2">
    <location>
        <begin position="1"/>
        <end position="31"/>
    </location>
</feature>
<sequence>MKARFRLAAKNITAALIAGAAITATGCSANAPEDTKDETKQVSVTRTKTYSSLDELNADSTLIVTGTPTSQEIVQDIDPDMDFTLSTFEVQSTQKGEASGVITVRQTGSTRQTPPTGLLGVGQRYLLYLTPSGLSGEQASQFYVTGMNAGIYKAAEGAQTGGETSSGSTFTQADPDPADKLPPHIEIP</sequence>
<name>A0ABX7Y5J7_9ACTN</name>
<keyword evidence="4" id="KW-1185">Reference proteome</keyword>
<accession>A0ABX7Y5J7</accession>
<evidence type="ECO:0000256" key="1">
    <source>
        <dbReference type="SAM" id="MobiDB-lite"/>
    </source>
</evidence>
<keyword evidence="2" id="KW-0732">Signal</keyword>
<evidence type="ECO:0000313" key="3">
    <source>
        <dbReference type="EMBL" id="QUC08115.1"/>
    </source>
</evidence>
<reference evidence="3 4" key="1">
    <citation type="submission" date="2021-03" db="EMBL/GenBank/DDBJ databases">
        <title>Human Oral Microbial Genomes.</title>
        <authorList>
            <person name="Johnston C.D."/>
            <person name="Chen T."/>
            <person name="Dewhirst F.E."/>
        </authorList>
    </citation>
    <scope>NUCLEOTIDE SEQUENCE [LARGE SCALE GENOMIC DNA]</scope>
    <source>
        <strain evidence="3 4">DSMZ 100122</strain>
    </source>
</reference>
<feature type="compositionally biased region" description="Basic and acidic residues" evidence="1">
    <location>
        <begin position="177"/>
        <end position="188"/>
    </location>
</feature>
<gene>
    <name evidence="3" type="ORF">J5A65_14620</name>
</gene>
<feature type="chain" id="PRO_5047152545" description="Lipoprotein" evidence="2">
    <location>
        <begin position="32"/>
        <end position="188"/>
    </location>
</feature>
<feature type="region of interest" description="Disordered" evidence="1">
    <location>
        <begin position="158"/>
        <end position="188"/>
    </location>
</feature>
<evidence type="ECO:0008006" key="5">
    <source>
        <dbReference type="Google" id="ProtNLM"/>
    </source>
</evidence>
<dbReference type="Proteomes" id="UP000678513">
    <property type="component" value="Chromosome"/>
</dbReference>
<organism evidence="3 4">
    <name type="scientific">Arachnia rubra</name>
    <dbReference type="NCBI Taxonomy" id="1547448"/>
    <lineage>
        <taxon>Bacteria</taxon>
        <taxon>Bacillati</taxon>
        <taxon>Actinomycetota</taxon>
        <taxon>Actinomycetes</taxon>
        <taxon>Propionibacteriales</taxon>
        <taxon>Propionibacteriaceae</taxon>
        <taxon>Arachnia</taxon>
    </lineage>
</organism>
<evidence type="ECO:0000256" key="2">
    <source>
        <dbReference type="SAM" id="SignalP"/>
    </source>
</evidence>
<proteinExistence type="predicted"/>
<dbReference type="RefSeq" id="WP_212323632.1">
    <property type="nucleotide sequence ID" value="NZ_AP024463.1"/>
</dbReference>